<protein>
    <submittedName>
        <fullName evidence="1">Type I-E CRISPR-associated protein Cse1/CasA</fullName>
    </submittedName>
</protein>
<proteinExistence type="predicted"/>
<accession>A0A6L5YE38</accession>
<keyword evidence="2" id="KW-1185">Reference proteome</keyword>
<dbReference type="NCBIfam" id="TIGR02547">
    <property type="entry name" value="casA_cse1"/>
    <property type="match status" value="1"/>
</dbReference>
<dbReference type="Pfam" id="PF09481">
    <property type="entry name" value="CRISPR_Cse1"/>
    <property type="match status" value="1"/>
</dbReference>
<dbReference type="EMBL" id="VUNH01000010">
    <property type="protein sequence ID" value="MST56308.1"/>
    <property type="molecule type" value="Genomic_DNA"/>
</dbReference>
<name>A0A6L5YE38_9BACT</name>
<evidence type="ECO:0000313" key="1">
    <source>
        <dbReference type="EMBL" id="MST56308.1"/>
    </source>
</evidence>
<sequence length="497" mass="56220">MAVFDVLREPWIPALRMNGSPVSLGILDLLEQAHELKALGSESLLENYSIFRLLAAFLMDAYTPEYIDDRRQILESGHFDPVVLQRYVEQCVAEGDSFNLFDEKRPFMQARYDEKYDKKTVPVAVLVHALPAGNNHIHFDHRLSSEHCLTAAEALRALCAAYVFCTSGLAGPSSVNNTPCIYVVYEGQTLFESLIVSMISKDECESKNIPWSEPPVSWRNDDEVIPKSLCPTVSLMAAFTWLPRRVTFVPVKIDGALCVKEVYCQAGLNFQGDGRWYDPHVPYRKNKKEEWYSVKPQSGRELWRDVGAVTAADPSSSSTRQPLILANYKELTESRTSRLLKVQLIGLVTNQAQYLSTQSDSLALPSSFLGEAALGRLLRSDLQDIETMAFYIFSSYGKILDAEIATELQTQFYAVMYEKLFSEYFPYVAKIDRNQDNWGGLAGEYLDNILKKMRDLVMHQGAQRFASNARALRDMSAAETSFVRNCGSLLKKRRENK</sequence>
<evidence type="ECO:0000313" key="2">
    <source>
        <dbReference type="Proteomes" id="UP000473699"/>
    </source>
</evidence>
<gene>
    <name evidence="1" type="primary">casA</name>
    <name evidence="1" type="ORF">FYJ74_09720</name>
</gene>
<dbReference type="InterPro" id="IPR013381">
    <property type="entry name" value="CRISPR-assoc_prot_Cse1"/>
</dbReference>
<dbReference type="RefSeq" id="WP_154529388.1">
    <property type="nucleotide sequence ID" value="NZ_VUNH01000010.1"/>
</dbReference>
<comment type="caution">
    <text evidence="1">The sequence shown here is derived from an EMBL/GenBank/DDBJ whole genome shotgun (WGS) entry which is preliminary data.</text>
</comment>
<reference evidence="1 2" key="1">
    <citation type="submission" date="2019-08" db="EMBL/GenBank/DDBJ databases">
        <title>In-depth cultivation of the pig gut microbiome towards novel bacterial diversity and tailored functional studies.</title>
        <authorList>
            <person name="Wylensek D."/>
            <person name="Hitch T.C.A."/>
            <person name="Clavel T."/>
        </authorList>
    </citation>
    <scope>NUCLEOTIDE SEQUENCE [LARGE SCALE GENOMIC DNA]</scope>
    <source>
        <strain evidence="1 2">SM-530-WT-4B</strain>
    </source>
</reference>
<dbReference type="Proteomes" id="UP000473699">
    <property type="component" value="Unassembled WGS sequence"/>
</dbReference>
<dbReference type="AlphaFoldDB" id="A0A6L5YE38"/>
<organism evidence="1 2">
    <name type="scientific">Pyramidobacter porci</name>
    <dbReference type="NCBI Taxonomy" id="2605789"/>
    <lineage>
        <taxon>Bacteria</taxon>
        <taxon>Thermotogati</taxon>
        <taxon>Synergistota</taxon>
        <taxon>Synergistia</taxon>
        <taxon>Synergistales</taxon>
        <taxon>Dethiosulfovibrionaceae</taxon>
        <taxon>Pyramidobacter</taxon>
    </lineage>
</organism>